<proteinExistence type="predicted"/>
<dbReference type="Proteomes" id="UP000002518">
    <property type="component" value="Chromosome"/>
</dbReference>
<dbReference type="EMBL" id="BA000002">
    <property type="protein sequence ID" value="BAA81174.1"/>
    <property type="molecule type" value="Genomic_DNA"/>
</dbReference>
<gene>
    <name evidence="1" type="ordered locus">APE_2163</name>
</gene>
<dbReference type="KEGG" id="ape:APE_2163"/>
<organism evidence="1 2">
    <name type="scientific">Aeropyrum pernix (strain ATCC 700893 / DSM 11879 / JCM 9820 / NBRC 100138 / K1)</name>
    <dbReference type="NCBI Taxonomy" id="272557"/>
    <lineage>
        <taxon>Archaea</taxon>
        <taxon>Thermoproteota</taxon>
        <taxon>Thermoprotei</taxon>
        <taxon>Desulfurococcales</taxon>
        <taxon>Desulfurococcaceae</taxon>
        <taxon>Aeropyrum</taxon>
    </lineage>
</organism>
<dbReference type="STRING" id="272557.APE_2163"/>
<protein>
    <submittedName>
        <fullName evidence="1">Uncharacterized protein</fullName>
    </submittedName>
</protein>
<dbReference type="Pfam" id="PF25952">
    <property type="entry name" value="DUF7990"/>
    <property type="match status" value="1"/>
</dbReference>
<keyword evidence="2" id="KW-1185">Reference proteome</keyword>
<name>Q9Y9X6_AERPE</name>
<dbReference type="eggNOG" id="arCOG03655">
    <property type="taxonomic scope" value="Archaea"/>
</dbReference>
<dbReference type="AlphaFoldDB" id="Q9Y9X6"/>
<evidence type="ECO:0000313" key="1">
    <source>
        <dbReference type="EMBL" id="BAA81174.1"/>
    </source>
</evidence>
<dbReference type="InterPro" id="IPR058303">
    <property type="entry name" value="DUF7990"/>
</dbReference>
<dbReference type="EnsemblBacteria" id="BAA81174">
    <property type="protein sequence ID" value="BAA81174"/>
    <property type="gene ID" value="APE_2163"/>
</dbReference>
<accession>Q9Y9X6</accession>
<reference evidence="1 2" key="1">
    <citation type="journal article" date="1999" name="DNA Res.">
        <title>Complete genome sequence of an aerobic hyper-thermophilic crenarchaeon, Aeropyrum pernix K1.</title>
        <authorList>
            <person name="Kawarabayasi Y."/>
            <person name="Hino Y."/>
            <person name="Horikawa H."/>
            <person name="Yamazaki S."/>
            <person name="Haikawa Y."/>
            <person name="Jin-no K."/>
            <person name="Takahashi M."/>
            <person name="Sekine M."/>
            <person name="Baba S."/>
            <person name="Ankai A."/>
            <person name="Kosugi H."/>
            <person name="Hosoyama A."/>
            <person name="Fukui S."/>
            <person name="Nagai Y."/>
            <person name="Nishijima K."/>
            <person name="Nakazawa H."/>
            <person name="Takamiya M."/>
            <person name="Masuda S."/>
            <person name="Funahashi T."/>
            <person name="Tanaka T."/>
            <person name="Kudoh Y."/>
            <person name="Yamazaki J."/>
            <person name="Kushida N."/>
            <person name="Oguchi A."/>
            <person name="Aoki K."/>
            <person name="Kubota K."/>
            <person name="Nakamura Y."/>
            <person name="Nomura N."/>
            <person name="Sako Y."/>
            <person name="Kikuchi H."/>
        </authorList>
    </citation>
    <scope>NUCLEOTIDE SEQUENCE [LARGE SCALE GENOMIC DNA]</scope>
    <source>
        <strain evidence="2">ATCC 700893 / DSM 11879 / JCM 9820 / NBRC 100138 / K1</strain>
    </source>
</reference>
<dbReference type="PIR" id="F72523">
    <property type="entry name" value="F72523"/>
</dbReference>
<evidence type="ECO:0000313" key="2">
    <source>
        <dbReference type="Proteomes" id="UP000002518"/>
    </source>
</evidence>
<sequence>MGWRVMLDLLVQAAHRISGIFRGMFHELAVTLKAMMSGHAVDTLQMELEELENVFATVIIGSLAGMPLAPLGLAVEVAGYMEEEISTMIEKHAKYRDGLAAYASLGG</sequence>